<organism evidence="2 3">
    <name type="scientific">Catenulispora yoronensis</name>
    <dbReference type="NCBI Taxonomy" id="450799"/>
    <lineage>
        <taxon>Bacteria</taxon>
        <taxon>Bacillati</taxon>
        <taxon>Actinomycetota</taxon>
        <taxon>Actinomycetes</taxon>
        <taxon>Catenulisporales</taxon>
        <taxon>Catenulisporaceae</taxon>
        <taxon>Catenulispora</taxon>
    </lineage>
</organism>
<evidence type="ECO:0000313" key="2">
    <source>
        <dbReference type="EMBL" id="GAA2058974.1"/>
    </source>
</evidence>
<dbReference type="PROSITE" id="PS51746">
    <property type="entry name" value="PPM_2"/>
    <property type="match status" value="1"/>
</dbReference>
<dbReference type="InterPro" id="IPR036457">
    <property type="entry name" value="PPM-type-like_dom_sf"/>
</dbReference>
<dbReference type="SUPFAM" id="SSF81606">
    <property type="entry name" value="PP2C-like"/>
    <property type="match status" value="1"/>
</dbReference>
<reference evidence="3" key="1">
    <citation type="journal article" date="2019" name="Int. J. Syst. Evol. Microbiol.">
        <title>The Global Catalogue of Microorganisms (GCM) 10K type strain sequencing project: providing services to taxonomists for standard genome sequencing and annotation.</title>
        <authorList>
            <consortium name="The Broad Institute Genomics Platform"/>
            <consortium name="The Broad Institute Genome Sequencing Center for Infectious Disease"/>
            <person name="Wu L."/>
            <person name="Ma J."/>
        </authorList>
    </citation>
    <scope>NUCLEOTIDE SEQUENCE [LARGE SCALE GENOMIC DNA]</scope>
    <source>
        <strain evidence="3">JCM 16014</strain>
    </source>
</reference>
<protein>
    <recommendedName>
        <fullName evidence="1">PPM-type phosphatase domain-containing protein</fullName>
    </recommendedName>
</protein>
<dbReference type="SMART" id="SM00332">
    <property type="entry name" value="PP2Cc"/>
    <property type="match status" value="1"/>
</dbReference>
<dbReference type="InterPro" id="IPR001932">
    <property type="entry name" value="PPM-type_phosphatase-like_dom"/>
</dbReference>
<accession>A0ABP5GVZ1</accession>
<keyword evidence="3" id="KW-1185">Reference proteome</keyword>
<comment type="caution">
    <text evidence="2">The sequence shown here is derived from an EMBL/GenBank/DDBJ whole genome shotgun (WGS) entry which is preliminary data.</text>
</comment>
<dbReference type="EMBL" id="BAAAQN010000073">
    <property type="protein sequence ID" value="GAA2058974.1"/>
    <property type="molecule type" value="Genomic_DNA"/>
</dbReference>
<dbReference type="Proteomes" id="UP001500751">
    <property type="component" value="Unassembled WGS sequence"/>
</dbReference>
<evidence type="ECO:0000313" key="3">
    <source>
        <dbReference type="Proteomes" id="UP001500751"/>
    </source>
</evidence>
<name>A0ABP5GVZ1_9ACTN</name>
<dbReference type="CDD" id="cd00143">
    <property type="entry name" value="PP2Cc"/>
    <property type="match status" value="1"/>
</dbReference>
<sequence>MTVEVAAGAVPASGGGAELEAERMPLQLACPNCGATDLVMDAESRFCEACGYALAEPVTGEEEPAAEAAGPRACVSCGGTEIDDEGYCIDCGDLQPRRRDRMEVDLTVVAGISDRGRRHHRNEDSMALRPAVTPEGGTVVVAVVCDGVSTSERPDEASAAAVAAAARLLLAGVQSGGVAAAELTAQAVRTADEAVAALARDSDHGNPPACTYVSALVGAGSGVTVGWLGDSRAYWLDAAGGARQLTQDDAEEGSHAIEAWLGADSGAPEPHVASFTPPGPGVVLVCSDGLWNYVEQAADLAALALPQAAADPMGAAVRLVRTALDAGGHDNITAVLVPYPVAAPAEPAARGESQP</sequence>
<feature type="domain" description="PPM-type phosphatase" evidence="1">
    <location>
        <begin position="108"/>
        <end position="339"/>
    </location>
</feature>
<dbReference type="Pfam" id="PF13672">
    <property type="entry name" value="PP2C_2"/>
    <property type="match status" value="1"/>
</dbReference>
<proteinExistence type="predicted"/>
<gene>
    <name evidence="2" type="ORF">GCM10009839_81340</name>
</gene>
<dbReference type="Gene3D" id="3.60.40.10">
    <property type="entry name" value="PPM-type phosphatase domain"/>
    <property type="match status" value="1"/>
</dbReference>
<evidence type="ECO:0000259" key="1">
    <source>
        <dbReference type="PROSITE" id="PS51746"/>
    </source>
</evidence>
<dbReference type="RefSeq" id="WP_344671072.1">
    <property type="nucleotide sequence ID" value="NZ_BAAAQN010000073.1"/>
</dbReference>